<feature type="domain" description="Schlafen AlbA-2" evidence="1">
    <location>
        <begin position="24"/>
        <end position="142"/>
    </location>
</feature>
<dbReference type="Proteomes" id="UP001597546">
    <property type="component" value="Unassembled WGS sequence"/>
</dbReference>
<name>A0ABW5TVY6_9SPHI</name>
<protein>
    <submittedName>
        <fullName evidence="2">ATP-binding protein</fullName>
    </submittedName>
</protein>
<sequence length="487" mass="54807">MKPWINKAKQYLEHSLGGHIPQELNELDWKESLSPNNDKIIRHLSAFANQPGGGYLVFGVDDKTGKPLGINATDVSKIIEKLANLARNNVEPVVIIDHTTVLFQDKNLLLIHIKESAVKPVYIAGKTIEESYLRSGCSTRKASRQEIGGLMLNSKTPVFEELHASKLKTTLELITTLDYATIYKLLNKPVPTQITEITQWLQEEKMVVQIEDDGFYVTNLGALAAANNLNDFDGLARKAIRLIKYEGNTKVGASKEFPGTKGYGIGFEGLIQFIKSILPGSEVIKNALRRETVIYPEIALRELVANALVHQDFTIRGSGPMIEIFSDRIEISNPGKLLPNKNIDRLVRTTPESRNELLAASFRRYNICEERGSGFEKALTAIELYGLPPLRFQETESSFKVTMYAPRSFADMTEKERLEAAYQHSVIQYFGSTGLTNASLRQRFGMHDKQSSQISRLIKQALDFGRIKYKDPDNTSTKFNEYVPYWA</sequence>
<keyword evidence="3" id="KW-1185">Reference proteome</keyword>
<dbReference type="Gene3D" id="3.30.565.60">
    <property type="match status" value="1"/>
</dbReference>
<dbReference type="InterPro" id="IPR007421">
    <property type="entry name" value="Schlafen_AlbA_2_dom"/>
</dbReference>
<gene>
    <name evidence="2" type="ORF">ACFSSE_14800</name>
</gene>
<evidence type="ECO:0000313" key="3">
    <source>
        <dbReference type="Proteomes" id="UP001597546"/>
    </source>
</evidence>
<reference evidence="3" key="1">
    <citation type="journal article" date="2019" name="Int. J. Syst. Evol. Microbiol.">
        <title>The Global Catalogue of Microorganisms (GCM) 10K type strain sequencing project: providing services to taxonomists for standard genome sequencing and annotation.</title>
        <authorList>
            <consortium name="The Broad Institute Genomics Platform"/>
            <consortium name="The Broad Institute Genome Sequencing Center for Infectious Disease"/>
            <person name="Wu L."/>
            <person name="Ma J."/>
        </authorList>
    </citation>
    <scope>NUCLEOTIDE SEQUENCE [LARGE SCALE GENOMIC DNA]</scope>
    <source>
        <strain evidence="3">KCTC 42456</strain>
    </source>
</reference>
<dbReference type="InterPro" id="IPR038475">
    <property type="entry name" value="RecG_C_sf"/>
</dbReference>
<dbReference type="GO" id="GO:0005524">
    <property type="term" value="F:ATP binding"/>
    <property type="evidence" value="ECO:0007669"/>
    <property type="project" value="UniProtKB-KW"/>
</dbReference>
<dbReference type="PANTHER" id="PTHR30595">
    <property type="entry name" value="GLPR-RELATED TRANSCRIPTIONAL REPRESSOR"/>
    <property type="match status" value="1"/>
</dbReference>
<comment type="caution">
    <text evidence="2">The sequence shown here is derived from an EMBL/GenBank/DDBJ whole genome shotgun (WGS) entry which is preliminary data.</text>
</comment>
<dbReference type="InterPro" id="IPR038461">
    <property type="entry name" value="Schlafen_AlbA_2_dom_sf"/>
</dbReference>
<organism evidence="2 3">
    <name type="scientific">Pedobacter alpinus</name>
    <dbReference type="NCBI Taxonomy" id="1590643"/>
    <lineage>
        <taxon>Bacteria</taxon>
        <taxon>Pseudomonadati</taxon>
        <taxon>Bacteroidota</taxon>
        <taxon>Sphingobacteriia</taxon>
        <taxon>Sphingobacteriales</taxon>
        <taxon>Sphingobacteriaceae</taxon>
        <taxon>Pedobacter</taxon>
    </lineage>
</organism>
<accession>A0ABW5TVY6</accession>
<dbReference type="Gene3D" id="3.30.950.30">
    <property type="entry name" value="Schlafen, AAA domain"/>
    <property type="match status" value="1"/>
</dbReference>
<evidence type="ECO:0000259" key="1">
    <source>
        <dbReference type="Pfam" id="PF04326"/>
    </source>
</evidence>
<proteinExistence type="predicted"/>
<dbReference type="RefSeq" id="WP_379048037.1">
    <property type="nucleotide sequence ID" value="NZ_JBHSKW010000069.1"/>
</dbReference>
<dbReference type="Pfam" id="PF04326">
    <property type="entry name" value="SLFN_AlbA_2"/>
    <property type="match status" value="1"/>
</dbReference>
<dbReference type="EMBL" id="JBHULV010000050">
    <property type="protein sequence ID" value="MFD2732977.1"/>
    <property type="molecule type" value="Genomic_DNA"/>
</dbReference>
<keyword evidence="2" id="KW-0547">Nucleotide-binding</keyword>
<dbReference type="Pfam" id="PF13749">
    <property type="entry name" value="HATPase_c_4"/>
    <property type="match status" value="1"/>
</dbReference>
<dbReference type="PANTHER" id="PTHR30595:SF6">
    <property type="entry name" value="SCHLAFEN ALBA-2 DOMAIN-CONTAINING PROTEIN"/>
    <property type="match status" value="1"/>
</dbReference>
<keyword evidence="2" id="KW-0067">ATP-binding</keyword>
<evidence type="ECO:0000313" key="2">
    <source>
        <dbReference type="EMBL" id="MFD2732977.1"/>
    </source>
</evidence>